<dbReference type="Proteomes" id="UP001642409">
    <property type="component" value="Unassembled WGS sequence"/>
</dbReference>
<dbReference type="AlphaFoldDB" id="A0AA86UG54"/>
<organism evidence="1">
    <name type="scientific">Hexamita inflata</name>
    <dbReference type="NCBI Taxonomy" id="28002"/>
    <lineage>
        <taxon>Eukaryota</taxon>
        <taxon>Metamonada</taxon>
        <taxon>Diplomonadida</taxon>
        <taxon>Hexamitidae</taxon>
        <taxon>Hexamitinae</taxon>
        <taxon>Hexamita</taxon>
    </lineage>
</organism>
<keyword evidence="3" id="KW-1185">Reference proteome</keyword>
<evidence type="ECO:0000313" key="2">
    <source>
        <dbReference type="EMBL" id="CAL6026057.1"/>
    </source>
</evidence>
<name>A0AA86UG54_9EUKA</name>
<reference evidence="1" key="1">
    <citation type="submission" date="2023-06" db="EMBL/GenBank/DDBJ databases">
        <authorList>
            <person name="Kurt Z."/>
        </authorList>
    </citation>
    <scope>NUCLEOTIDE SEQUENCE</scope>
</reference>
<proteinExistence type="predicted"/>
<dbReference type="EMBL" id="CATOUU010000880">
    <property type="protein sequence ID" value="CAI9956845.1"/>
    <property type="molecule type" value="Genomic_DNA"/>
</dbReference>
<gene>
    <name evidence="2" type="ORF">HINF_LOCUS30660</name>
    <name evidence="1" type="ORF">HINF_LOCUS44490</name>
</gene>
<comment type="caution">
    <text evidence="1">The sequence shown here is derived from an EMBL/GenBank/DDBJ whole genome shotgun (WGS) entry which is preliminary data.</text>
</comment>
<evidence type="ECO:0000313" key="3">
    <source>
        <dbReference type="Proteomes" id="UP001642409"/>
    </source>
</evidence>
<dbReference type="EMBL" id="CAXDID020000101">
    <property type="protein sequence ID" value="CAL6026057.1"/>
    <property type="molecule type" value="Genomic_DNA"/>
</dbReference>
<reference evidence="2 3" key="2">
    <citation type="submission" date="2024-07" db="EMBL/GenBank/DDBJ databases">
        <authorList>
            <person name="Akdeniz Z."/>
        </authorList>
    </citation>
    <scope>NUCLEOTIDE SEQUENCE [LARGE SCALE GENOMIC DNA]</scope>
</reference>
<sequence length="265" mass="31479">MNVYDYVQRPVYYSLREIFDFKTVHQRDKIVMMILSLQHPCSVDGTQISWISDCNAYLSYYTTIAQENMYLFYVFVQVLQQKQLLTEYQNQFISQKLFGFRNQVPSEIVKPIQIDPFTFITQQQENNSPFSSYLNLQKQFNSVLNFDPKPEPFIEFVTFLHQNQIENQISLQKRFQKIIDSYPTFPVLAGCVNELLVTFHFILQNQIPELDIFLQKYKKENGGMFLVKLVLYCYQNESGAREVFGQYNGWMKQYIQAAIGIWEQE</sequence>
<accession>A0AA86UG54</accession>
<evidence type="ECO:0000313" key="1">
    <source>
        <dbReference type="EMBL" id="CAI9956845.1"/>
    </source>
</evidence>
<protein>
    <submittedName>
        <fullName evidence="2">Hypothetical_protein</fullName>
    </submittedName>
</protein>